<dbReference type="HOGENOM" id="CLU_1950932_0_0_1"/>
<accession>E9HS04</accession>
<organism evidence="1 2">
    <name type="scientific">Daphnia pulex</name>
    <name type="common">Water flea</name>
    <dbReference type="NCBI Taxonomy" id="6669"/>
    <lineage>
        <taxon>Eukaryota</taxon>
        <taxon>Metazoa</taxon>
        <taxon>Ecdysozoa</taxon>
        <taxon>Arthropoda</taxon>
        <taxon>Crustacea</taxon>
        <taxon>Branchiopoda</taxon>
        <taxon>Diplostraca</taxon>
        <taxon>Cladocera</taxon>
        <taxon>Anomopoda</taxon>
        <taxon>Daphniidae</taxon>
        <taxon>Daphnia</taxon>
    </lineage>
</organism>
<sequence>MDLDEWMYQDWISSTIEDWQNDLDIELMNQDQEMQIEMEEEEKERKEEKEYLLWLEATVNEFQKPVLDAAKERWMLELGIPLNFRFPPYPFDSFPTLARLAFQSIPHQLLMEIWKLQGIIDDGCLFYCLYPDAPYCMINHAFFYQFNHQLSLIQITAT</sequence>
<dbReference type="KEGG" id="dpx:DAPPUDRAFT_117241"/>
<dbReference type="InParanoid" id="E9HS04"/>
<dbReference type="EMBL" id="GL732743">
    <property type="protein sequence ID" value="EFX65476.1"/>
    <property type="molecule type" value="Genomic_DNA"/>
</dbReference>
<dbReference type="AlphaFoldDB" id="E9HS04"/>
<dbReference type="Proteomes" id="UP000000305">
    <property type="component" value="Unassembled WGS sequence"/>
</dbReference>
<name>E9HS04_DAPPU</name>
<protein>
    <submittedName>
        <fullName evidence="1">Uncharacterized protein</fullName>
    </submittedName>
</protein>
<proteinExistence type="predicted"/>
<keyword evidence="2" id="KW-1185">Reference proteome</keyword>
<reference evidence="1 2" key="1">
    <citation type="journal article" date="2011" name="Science">
        <title>The ecoresponsive genome of Daphnia pulex.</title>
        <authorList>
            <person name="Colbourne J.K."/>
            <person name="Pfrender M.E."/>
            <person name="Gilbert D."/>
            <person name="Thomas W.K."/>
            <person name="Tucker A."/>
            <person name="Oakley T.H."/>
            <person name="Tokishita S."/>
            <person name="Aerts A."/>
            <person name="Arnold G.J."/>
            <person name="Basu M.K."/>
            <person name="Bauer D.J."/>
            <person name="Caceres C.E."/>
            <person name="Carmel L."/>
            <person name="Casola C."/>
            <person name="Choi J.H."/>
            <person name="Detter J.C."/>
            <person name="Dong Q."/>
            <person name="Dusheyko S."/>
            <person name="Eads B.D."/>
            <person name="Frohlich T."/>
            <person name="Geiler-Samerotte K.A."/>
            <person name="Gerlach D."/>
            <person name="Hatcher P."/>
            <person name="Jogdeo S."/>
            <person name="Krijgsveld J."/>
            <person name="Kriventseva E.V."/>
            <person name="Kultz D."/>
            <person name="Laforsch C."/>
            <person name="Lindquist E."/>
            <person name="Lopez J."/>
            <person name="Manak J.R."/>
            <person name="Muller J."/>
            <person name="Pangilinan J."/>
            <person name="Patwardhan R.P."/>
            <person name="Pitluck S."/>
            <person name="Pritham E.J."/>
            <person name="Rechtsteiner A."/>
            <person name="Rho M."/>
            <person name="Rogozin I.B."/>
            <person name="Sakarya O."/>
            <person name="Salamov A."/>
            <person name="Schaack S."/>
            <person name="Shapiro H."/>
            <person name="Shiga Y."/>
            <person name="Skalitzky C."/>
            <person name="Smith Z."/>
            <person name="Souvorov A."/>
            <person name="Sung W."/>
            <person name="Tang Z."/>
            <person name="Tsuchiya D."/>
            <person name="Tu H."/>
            <person name="Vos H."/>
            <person name="Wang M."/>
            <person name="Wolf Y.I."/>
            <person name="Yamagata H."/>
            <person name="Yamada T."/>
            <person name="Ye Y."/>
            <person name="Shaw J.R."/>
            <person name="Andrews J."/>
            <person name="Crease T.J."/>
            <person name="Tang H."/>
            <person name="Lucas S.M."/>
            <person name="Robertson H.M."/>
            <person name="Bork P."/>
            <person name="Koonin E.V."/>
            <person name="Zdobnov E.M."/>
            <person name="Grigoriev I.V."/>
            <person name="Lynch M."/>
            <person name="Boore J.L."/>
        </authorList>
    </citation>
    <scope>NUCLEOTIDE SEQUENCE [LARGE SCALE GENOMIC DNA]</scope>
</reference>
<evidence type="ECO:0000313" key="2">
    <source>
        <dbReference type="Proteomes" id="UP000000305"/>
    </source>
</evidence>
<gene>
    <name evidence="1" type="ORF">DAPPUDRAFT_117241</name>
</gene>
<dbReference type="PhylomeDB" id="E9HS04"/>
<evidence type="ECO:0000313" key="1">
    <source>
        <dbReference type="EMBL" id="EFX65476.1"/>
    </source>
</evidence>